<sequence length="747" mass="83478">MKTQVKKIFILTAFLSFILHFSQVKISGKVSFKNKGIKEVNVTLKDTYDGATTDAEGNFSFETSEKGDHMLSFTHPKYIEVNKNITIGDQNVVMNADLKEQINEIDAVVVSAGSIEASDKKRATALLTPIDIYTTAGADGQISSALNYLPGVQKVGESEGLFIRGGTGTESKIFMDGSLINNYFSNSVPGIAGRDQFNTSLFKGNVFSSGGYSALYGQALSGALMLESVDLPDQSSYDFGISPIFLNAGFQKLDDKKTYSYGASAGYSLLSLMQKVFDFNTDFIDAPQGFNGDANFRIKTKSGGLFKYYGMYNTNKMGVKTESLEPEYDFALVRLKGKNTYHNLSFKQKFGKYLLNVGTSYSFNRSDLNFSTETNNLESEKTQILNDGNYINLKAVLERKINKISALRGGFELNNASEQLNFQEIQKNYQDLISAAFVETDLGFSNQLSAKIGVRGEYSSFLGKANVAPRFAIAYRLAKDWTTSLAYGLFYQNPESKYINSPSNLDFQQSQHYIFQIQRASEGRSLRLEAFYKKYDELVKVQNIGEINGQYQTVQTAVNNNGYGFAKGLELFWRDKKTFKNIDYWVSYSYLDSKRDFMNYPMSLKPNFASEHTVSVVAKRFFPELKFGTNLSYSYSKGRPYYDIATKSVNGEDVNFIRNEGRLKDYSALNFSFNYLPNLGKKDAKAFTVLVLSVSNVLGSKNIYGYNFSRNGNQSSAVVPPVNTFVFVGAFISFGVDRTQDAINNNL</sequence>
<accession>A0A0B4CZN3</accession>
<name>A0A0B4CZN3_9FLAO</name>
<dbReference type="InterPro" id="IPR008969">
    <property type="entry name" value="CarboxyPept-like_regulatory"/>
</dbReference>
<gene>
    <name evidence="2" type="ORF">RM51_15525</name>
</gene>
<dbReference type="Proteomes" id="UP000031167">
    <property type="component" value="Unassembled WGS sequence"/>
</dbReference>
<proteinExistence type="predicted"/>
<dbReference type="InterPro" id="IPR037066">
    <property type="entry name" value="Plug_dom_sf"/>
</dbReference>
<organism evidence="2 3">
    <name type="scientific">Chryseobacterium taiwanense</name>
    <dbReference type="NCBI Taxonomy" id="363331"/>
    <lineage>
        <taxon>Bacteria</taxon>
        <taxon>Pseudomonadati</taxon>
        <taxon>Bacteroidota</taxon>
        <taxon>Flavobacteriia</taxon>
        <taxon>Flavobacteriales</taxon>
        <taxon>Weeksellaceae</taxon>
        <taxon>Chryseobacterium group</taxon>
        <taxon>Chryseobacterium</taxon>
    </lineage>
</organism>
<reference evidence="2 3" key="1">
    <citation type="submission" date="2014-12" db="EMBL/GenBank/DDBJ databases">
        <title>Genome sequencing of Chryseobacterium taiwanense TPW19.</title>
        <authorList>
            <person name="Tan P.W."/>
            <person name="Chan K.-G."/>
        </authorList>
    </citation>
    <scope>NUCLEOTIDE SEQUENCE [LARGE SCALE GENOMIC DNA]</scope>
    <source>
        <strain evidence="2 3">TPW19</strain>
    </source>
</reference>
<dbReference type="Gene3D" id="2.60.40.1120">
    <property type="entry name" value="Carboxypeptidase-like, regulatory domain"/>
    <property type="match status" value="1"/>
</dbReference>
<dbReference type="SUPFAM" id="SSF56935">
    <property type="entry name" value="Porins"/>
    <property type="match status" value="1"/>
</dbReference>
<dbReference type="STRING" id="363331.RM51_15525"/>
<keyword evidence="3" id="KW-1185">Reference proteome</keyword>
<evidence type="ECO:0000313" key="3">
    <source>
        <dbReference type="Proteomes" id="UP000031167"/>
    </source>
</evidence>
<evidence type="ECO:0000313" key="2">
    <source>
        <dbReference type="EMBL" id="KIC61792.1"/>
    </source>
</evidence>
<dbReference type="Gene3D" id="2.170.130.10">
    <property type="entry name" value="TonB-dependent receptor, plug domain"/>
    <property type="match status" value="1"/>
</dbReference>
<dbReference type="SUPFAM" id="SSF49464">
    <property type="entry name" value="Carboxypeptidase regulatory domain-like"/>
    <property type="match status" value="1"/>
</dbReference>
<dbReference type="EMBL" id="JWTA01000015">
    <property type="protein sequence ID" value="KIC61792.1"/>
    <property type="molecule type" value="Genomic_DNA"/>
</dbReference>
<dbReference type="Pfam" id="PF13715">
    <property type="entry name" value="CarbopepD_reg_2"/>
    <property type="match status" value="1"/>
</dbReference>
<feature type="domain" description="TonB-dependent receptor plug" evidence="1">
    <location>
        <begin position="139"/>
        <end position="222"/>
    </location>
</feature>
<dbReference type="OrthoDB" id="1075473at2"/>
<evidence type="ECO:0000259" key="1">
    <source>
        <dbReference type="Pfam" id="PF07715"/>
    </source>
</evidence>
<comment type="caution">
    <text evidence="2">The sequence shown here is derived from an EMBL/GenBank/DDBJ whole genome shotgun (WGS) entry which is preliminary data.</text>
</comment>
<dbReference type="RefSeq" id="WP_039371584.1">
    <property type="nucleotide sequence ID" value="NZ_JWTA01000015.1"/>
</dbReference>
<dbReference type="Pfam" id="PF07715">
    <property type="entry name" value="Plug"/>
    <property type="match status" value="1"/>
</dbReference>
<dbReference type="AlphaFoldDB" id="A0A0B4CZN3"/>
<dbReference type="InterPro" id="IPR012910">
    <property type="entry name" value="Plug_dom"/>
</dbReference>
<keyword evidence="2" id="KW-0675">Receptor</keyword>
<protein>
    <submittedName>
        <fullName evidence="2">TonB-dependent receptor</fullName>
    </submittedName>
</protein>